<feature type="domain" description="VWFA" evidence="3">
    <location>
        <begin position="49"/>
        <end position="240"/>
    </location>
</feature>
<evidence type="ECO:0000313" key="4">
    <source>
        <dbReference type="EMBL" id="MBP1905428.1"/>
    </source>
</evidence>
<keyword evidence="1" id="KW-1133">Transmembrane helix</keyword>
<dbReference type="EMBL" id="JAGGKG010000008">
    <property type="protein sequence ID" value="MBP1905428.1"/>
    <property type="molecule type" value="Genomic_DNA"/>
</dbReference>
<keyword evidence="1" id="KW-0812">Transmembrane</keyword>
<dbReference type="InterPro" id="IPR002035">
    <property type="entry name" value="VWF_A"/>
</dbReference>
<evidence type="ECO:0000256" key="1">
    <source>
        <dbReference type="SAM" id="Phobius"/>
    </source>
</evidence>
<keyword evidence="5" id="KW-1185">Reference proteome</keyword>
<dbReference type="InterPro" id="IPR050525">
    <property type="entry name" value="ECM_Assembly_Org"/>
</dbReference>
<dbReference type="Proteomes" id="UP001519272">
    <property type="component" value="Unassembled WGS sequence"/>
</dbReference>
<reference evidence="4 5" key="1">
    <citation type="submission" date="2021-03" db="EMBL/GenBank/DDBJ databases">
        <title>Genomic Encyclopedia of Type Strains, Phase IV (KMG-IV): sequencing the most valuable type-strain genomes for metagenomic binning, comparative biology and taxonomic classification.</title>
        <authorList>
            <person name="Goeker M."/>
        </authorList>
    </citation>
    <scope>NUCLEOTIDE SEQUENCE [LARGE SCALE GENOMIC DNA]</scope>
    <source>
        <strain evidence="4 5">DSM 14349</strain>
    </source>
</reference>
<organism evidence="4 5">
    <name type="scientific">Paenibacillus turicensis</name>
    <dbReference type="NCBI Taxonomy" id="160487"/>
    <lineage>
        <taxon>Bacteria</taxon>
        <taxon>Bacillati</taxon>
        <taxon>Bacillota</taxon>
        <taxon>Bacilli</taxon>
        <taxon>Bacillales</taxon>
        <taxon>Paenibacillaceae</taxon>
        <taxon>Paenibacillus</taxon>
    </lineage>
</organism>
<dbReference type="CDD" id="cd00198">
    <property type="entry name" value="vWFA"/>
    <property type="match status" value="1"/>
</dbReference>
<dbReference type="Gene3D" id="2.60.40.10">
    <property type="entry name" value="Immunoglobulins"/>
    <property type="match status" value="1"/>
</dbReference>
<feature type="chain" id="PRO_5046307177" evidence="2">
    <location>
        <begin position="38"/>
        <end position="695"/>
    </location>
</feature>
<feature type="signal peptide" evidence="2">
    <location>
        <begin position="1"/>
        <end position="37"/>
    </location>
</feature>
<dbReference type="PANTHER" id="PTHR24020">
    <property type="entry name" value="COLLAGEN ALPHA"/>
    <property type="match status" value="1"/>
</dbReference>
<dbReference type="Pfam" id="PF17963">
    <property type="entry name" value="Big_9"/>
    <property type="match status" value="1"/>
</dbReference>
<proteinExistence type="predicted"/>
<dbReference type="InterPro" id="IPR013783">
    <property type="entry name" value="Ig-like_fold"/>
</dbReference>
<dbReference type="Gene3D" id="3.40.50.410">
    <property type="entry name" value="von Willebrand factor, type A domain"/>
    <property type="match status" value="1"/>
</dbReference>
<gene>
    <name evidence="4" type="ORF">J2Z32_002058</name>
</gene>
<dbReference type="RefSeq" id="WP_210089049.1">
    <property type="nucleotide sequence ID" value="NZ_JAGGKG010000008.1"/>
</dbReference>
<dbReference type="Pfam" id="PF00092">
    <property type="entry name" value="VWA"/>
    <property type="match status" value="1"/>
</dbReference>
<feature type="transmembrane region" description="Helical" evidence="1">
    <location>
        <begin position="540"/>
        <end position="562"/>
    </location>
</feature>
<dbReference type="SMART" id="SM00327">
    <property type="entry name" value="VWA"/>
    <property type="match status" value="1"/>
</dbReference>
<evidence type="ECO:0000256" key="2">
    <source>
        <dbReference type="SAM" id="SignalP"/>
    </source>
</evidence>
<dbReference type="SUPFAM" id="SSF53300">
    <property type="entry name" value="vWA-like"/>
    <property type="match status" value="1"/>
</dbReference>
<accession>A0ABS4FSW4</accession>
<protein>
    <submittedName>
        <fullName evidence="4">Mg-chelatase subunit ChlD</fullName>
    </submittedName>
</protein>
<evidence type="ECO:0000313" key="5">
    <source>
        <dbReference type="Proteomes" id="UP001519272"/>
    </source>
</evidence>
<comment type="caution">
    <text evidence="4">The sequence shown here is derived from an EMBL/GenBank/DDBJ whole genome shotgun (WGS) entry which is preliminary data.</text>
</comment>
<name>A0ABS4FSW4_9BACL</name>
<sequence>MRKKYSMLINGKIRAFALILISTIFSSLFLGASHTHAAQSQPPIQDAFDAVFVLDTSYSMNRADPNKTASEVIHMFIDLSEASRTRVGFVAYNHKIVASHPLTDISIASKKSALKKAVSNLNRGGYTDLGLGLKTGGNLLAKSSSGKNEGQRQPFMILLSDGETDFGPSSPKNRTAADSAKDVESTIAQAKKLGYPIYTIGLNHDGTVNPNELKRIAEKTGGAFYNTSSADDLPEIFNTIFAMEMRSVLLPVAGVTATGRLQEIEVDIPNSDMEEANIILLSDHAIQESQLFYSSENMRMFKSNSYTLIKISQPKKGSAKLKFHGTKGDLVKINLLGSYVMEASATLGDQPPIKGKPTKIEAYLSSGSGERLKDEPLYDKVNATLWVTETSTKQSTEIPMKNQGNGFITEYTFPNSGDYTWRIRLEGPSFFRETVLAQQKISNLPPLIHGDQHIKLLKEDGLTEVDLLDIINDPNGDVLTYNIHNADALSGLGVTLSTGNKLELSPNGTGSNLLTITATDTEGASTTVELQIEVKSKYTVLMWSIAGGVVFLFVGVGLYFVFRPKPAFEGKLEGYFLATASGSDVPVKSWVLTSFSKRKVTLLELFQLLDVHEPLPEAAQIVFVPGKKGVLLVKNTSRCSMVRNRTPLAQNKQEILKYNDKLYITFQDGITEIELRYKVIKTNTNIFTHSDAVNE</sequence>
<keyword evidence="1" id="KW-0472">Membrane</keyword>
<dbReference type="InterPro" id="IPR036465">
    <property type="entry name" value="vWFA_dom_sf"/>
</dbReference>
<evidence type="ECO:0000259" key="3">
    <source>
        <dbReference type="PROSITE" id="PS50234"/>
    </source>
</evidence>
<dbReference type="PROSITE" id="PS50234">
    <property type="entry name" value="VWFA"/>
    <property type="match status" value="1"/>
</dbReference>
<keyword evidence="2" id="KW-0732">Signal</keyword>